<dbReference type="Proteomes" id="UP000069850">
    <property type="component" value="Chromosome 1"/>
</dbReference>
<dbReference type="AlphaFoldDB" id="A0A0X3BGX4"/>
<proteinExistence type="predicted"/>
<dbReference type="KEGG" id="mema:MMAB1_0180"/>
<dbReference type="EMBL" id="LT158599">
    <property type="protein sequence ID" value="CVK31397.1"/>
    <property type="molecule type" value="Genomic_DNA"/>
</dbReference>
<gene>
    <name evidence="1" type="ORF">MMAB1_0180</name>
</gene>
<evidence type="ECO:0000313" key="2">
    <source>
        <dbReference type="Proteomes" id="UP000069850"/>
    </source>
</evidence>
<organism evidence="1 2">
    <name type="scientific">Methanoculleus bourgensis</name>
    <dbReference type="NCBI Taxonomy" id="83986"/>
    <lineage>
        <taxon>Archaea</taxon>
        <taxon>Methanobacteriati</taxon>
        <taxon>Methanobacteriota</taxon>
        <taxon>Stenosarchaea group</taxon>
        <taxon>Methanomicrobia</taxon>
        <taxon>Methanomicrobiales</taxon>
        <taxon>Methanomicrobiaceae</taxon>
        <taxon>Methanoculleus</taxon>
    </lineage>
</organism>
<protein>
    <submittedName>
        <fullName evidence="1">Uncharacterized protein</fullName>
    </submittedName>
</protein>
<reference evidence="1 2" key="1">
    <citation type="submission" date="2016-01" db="EMBL/GenBank/DDBJ databases">
        <authorList>
            <person name="Manzoor S."/>
        </authorList>
    </citation>
    <scope>NUCLEOTIDE SEQUENCE [LARGE SCALE GENOMIC DNA]</scope>
    <source>
        <strain evidence="1">Methanoculleus sp MAB1</strain>
    </source>
</reference>
<name>A0A0X3BGX4_9EURY</name>
<sequence>MVLVQETTVITVLSRLTRDQETPGPPGKNRLVVVVRNWTASQTFTNRLFAAPHRGHLQFAGRSSKAVFGLTPRAESPIAGL</sequence>
<evidence type="ECO:0000313" key="1">
    <source>
        <dbReference type="EMBL" id="CVK31397.1"/>
    </source>
</evidence>
<accession>A0A0X3BGX4</accession>